<dbReference type="Pfam" id="PF00668">
    <property type="entry name" value="Condensation"/>
    <property type="match status" value="1"/>
</dbReference>
<sequence>MIGYFGNTVVLRAQPQSRQTFRELLDQTRETAAGAFAHQRVNLDWLVRESNPIAATAPSG</sequence>
<dbReference type="InterPro" id="IPR001242">
    <property type="entry name" value="Condensation_dom"/>
</dbReference>
<dbReference type="AlphaFoldDB" id="X8AP24"/>
<reference evidence="2" key="1">
    <citation type="submission" date="2014-01" db="EMBL/GenBank/DDBJ databases">
        <authorList>
            <person name="Brown-Elliot B."/>
            <person name="Wallace R."/>
            <person name="Lenaerts A."/>
            <person name="Ordway D."/>
            <person name="DeGroote M.A."/>
            <person name="Parker T."/>
            <person name="Sizemore C."/>
            <person name="Tallon L.J."/>
            <person name="Sadzewicz L.K."/>
            <person name="Sengamalay N."/>
            <person name="Fraser C.M."/>
            <person name="Hine E."/>
            <person name="Shefchek K.A."/>
            <person name="Das S.P."/>
            <person name="Tettelin H."/>
        </authorList>
    </citation>
    <scope>NUCLEOTIDE SEQUENCE [LARGE SCALE GENOMIC DNA]</scope>
    <source>
        <strain evidence="2">4042</strain>
    </source>
</reference>
<evidence type="ECO:0000259" key="1">
    <source>
        <dbReference type="Pfam" id="PF00668"/>
    </source>
</evidence>
<keyword evidence="2" id="KW-0560">Oxidoreductase</keyword>
<accession>X8AP24</accession>
<feature type="domain" description="Condensation" evidence="1">
    <location>
        <begin position="1"/>
        <end position="51"/>
    </location>
</feature>
<name>X8AP24_MYCXE</name>
<gene>
    <name evidence="2" type="ORF">I553_7754</name>
</gene>
<protein>
    <submittedName>
        <fullName evidence="2">Linear gramicidin synthetase subunit D domain protein</fullName>
        <ecNumber evidence="2">1.-.-.-</ecNumber>
    </submittedName>
</protein>
<dbReference type="EC" id="1.-.-.-" evidence="2"/>
<organism evidence="2">
    <name type="scientific">Mycobacterium xenopi 4042</name>
    <dbReference type="NCBI Taxonomy" id="1299334"/>
    <lineage>
        <taxon>Bacteria</taxon>
        <taxon>Bacillati</taxon>
        <taxon>Actinomycetota</taxon>
        <taxon>Actinomycetes</taxon>
        <taxon>Mycobacteriales</taxon>
        <taxon>Mycobacteriaceae</taxon>
        <taxon>Mycobacterium</taxon>
    </lineage>
</organism>
<dbReference type="EMBL" id="JAOB01000047">
    <property type="protein sequence ID" value="EUA33344.1"/>
    <property type="molecule type" value="Genomic_DNA"/>
</dbReference>
<dbReference type="GO" id="GO:0016491">
    <property type="term" value="F:oxidoreductase activity"/>
    <property type="evidence" value="ECO:0007669"/>
    <property type="project" value="UniProtKB-KW"/>
</dbReference>
<comment type="caution">
    <text evidence="2">The sequence shown here is derived from an EMBL/GenBank/DDBJ whole genome shotgun (WGS) entry which is preliminary data.</text>
</comment>
<evidence type="ECO:0000313" key="2">
    <source>
        <dbReference type="EMBL" id="EUA33344.1"/>
    </source>
</evidence>
<dbReference type="Gene3D" id="3.30.559.30">
    <property type="entry name" value="Nonribosomal peptide synthetase, condensation domain"/>
    <property type="match status" value="1"/>
</dbReference>
<dbReference type="PATRIC" id="fig|1299334.3.peg.5129"/>
<dbReference type="SUPFAM" id="SSF52777">
    <property type="entry name" value="CoA-dependent acyltransferases"/>
    <property type="match status" value="1"/>
</dbReference>
<proteinExistence type="predicted"/>